<reference evidence="3" key="1">
    <citation type="submission" date="2011-12" db="EMBL/GenBank/DDBJ databases">
        <title>Complete sequence of Clostridium clariflavum DSM 19732.</title>
        <authorList>
            <consortium name="US DOE Joint Genome Institute"/>
            <person name="Lucas S."/>
            <person name="Han J."/>
            <person name="Lapidus A."/>
            <person name="Cheng J.-F."/>
            <person name="Goodwin L."/>
            <person name="Pitluck S."/>
            <person name="Peters L."/>
            <person name="Teshima H."/>
            <person name="Detter J.C."/>
            <person name="Han C."/>
            <person name="Tapia R."/>
            <person name="Land M."/>
            <person name="Hauser L."/>
            <person name="Kyrpides N."/>
            <person name="Ivanova N."/>
            <person name="Pagani I."/>
            <person name="Kitzmiller T."/>
            <person name="Lynd L."/>
            <person name="Izquierdo J."/>
            <person name="Woyke T."/>
        </authorList>
    </citation>
    <scope>NUCLEOTIDE SEQUENCE [LARGE SCALE GENOMIC DNA]</scope>
    <source>
        <strain evidence="3">DSM 19732 / NBRC 101661 / EBR45</strain>
    </source>
</reference>
<dbReference type="AlphaFoldDB" id="G8LXB8"/>
<gene>
    <name evidence="2" type="ordered locus">Clocl_3337</name>
</gene>
<dbReference type="Proteomes" id="UP000005435">
    <property type="component" value="Chromosome"/>
</dbReference>
<dbReference type="RefSeq" id="WP_014256368.1">
    <property type="nucleotide sequence ID" value="NC_016627.1"/>
</dbReference>
<proteinExistence type="predicted"/>
<reference evidence="2 3" key="2">
    <citation type="journal article" date="2012" name="Stand. Genomic Sci.">
        <title>Complete Genome Sequence of Clostridium clariflavum DSM 19732.</title>
        <authorList>
            <person name="Izquierdo J.A."/>
            <person name="Goodwin L."/>
            <person name="Davenport K.W."/>
            <person name="Teshima H."/>
            <person name="Bruce D."/>
            <person name="Detter C."/>
            <person name="Tapia R."/>
            <person name="Han S."/>
            <person name="Land M."/>
            <person name="Hauser L."/>
            <person name="Jeffries C.D."/>
            <person name="Han J."/>
            <person name="Pitluck S."/>
            <person name="Nolan M."/>
            <person name="Chen A."/>
            <person name="Huntemann M."/>
            <person name="Mavromatis K."/>
            <person name="Mikhailova N."/>
            <person name="Liolios K."/>
            <person name="Woyke T."/>
            <person name="Lynd L.R."/>
        </authorList>
    </citation>
    <scope>NUCLEOTIDE SEQUENCE [LARGE SCALE GENOMIC DNA]</scope>
    <source>
        <strain evidence="3">DSM 19732 / NBRC 101661 / EBR45</strain>
    </source>
</reference>
<keyword evidence="1" id="KW-0732">Signal</keyword>
<protein>
    <submittedName>
        <fullName evidence="2">Uncharacterized protein</fullName>
    </submittedName>
</protein>
<accession>G8LXB8</accession>
<evidence type="ECO:0000313" key="2">
    <source>
        <dbReference type="EMBL" id="AEV69836.1"/>
    </source>
</evidence>
<sequence precursor="true">MNKFKLILAALIGIFVLTACSEDEKKTDNEILLPTSAKYENALNFNEIKISSIKIKDLRTGQDSILIKDGIVREFCDFIRSMNFTKTSEKWTSEYEAEIFEGGESVLKLVFSGKAISFSEKVIIGNTVLESGDYELDNWISDNVRFFYYGKVLDPQHIETPATISLPGEISSVNICDKGSRKINQYEVYAKLYNFLEENFLNRKFEIIYAEKIYSRDLMEQNRQNAMKNCRSLIFENPQNFIEINSDSRYTQLISVSNYIVAEDLERTGIYRLYTDKMIIDIRADDKFVNGFNDIFGTNAKEEKSLTPDEIEALFNEKPPYYMDYICNNLNIESWNGREPNRLEKHKKVLNTQEKPYTVLEFYNNFDLRILFFKEDKFIDYIDYGHRSAGTEYRLEKAGDNVFIVGRICRDHGIGLDRNFEEWYLLSDNGKKLVLGFPYLDFTQPGLWGYELIADNIKFNTGSDMSLTVDYTIRKFYNLDIDIDDDLGNITIEGKKRVIFKWDDEKSEFVSEYDKNEMGMFEIPPESDDITVKCTELLKDNYQRLIEIMSSFSDTDDLSVKYMKDSWRDFLNSCEDCEEKSKLLEIIDK</sequence>
<feature type="chain" id="PRO_5003511618" evidence="1">
    <location>
        <begin position="22"/>
        <end position="589"/>
    </location>
</feature>
<dbReference type="EMBL" id="CP003065">
    <property type="protein sequence ID" value="AEV69836.1"/>
    <property type="molecule type" value="Genomic_DNA"/>
</dbReference>
<evidence type="ECO:0000313" key="3">
    <source>
        <dbReference type="Proteomes" id="UP000005435"/>
    </source>
</evidence>
<name>G8LXB8_ACECE</name>
<dbReference type="HOGENOM" id="CLU_462877_0_0_9"/>
<dbReference type="OrthoDB" id="2081384at2"/>
<keyword evidence="3" id="KW-1185">Reference proteome</keyword>
<dbReference type="eggNOG" id="ENOG5033QWT">
    <property type="taxonomic scope" value="Bacteria"/>
</dbReference>
<dbReference type="KEGG" id="ccl:Clocl_3337"/>
<evidence type="ECO:0000256" key="1">
    <source>
        <dbReference type="SAM" id="SignalP"/>
    </source>
</evidence>
<organism evidence="2 3">
    <name type="scientific">Acetivibrio clariflavus (strain DSM 19732 / NBRC 101661 / EBR45)</name>
    <name type="common">Clostridium clariflavum</name>
    <dbReference type="NCBI Taxonomy" id="720554"/>
    <lineage>
        <taxon>Bacteria</taxon>
        <taxon>Bacillati</taxon>
        <taxon>Bacillota</taxon>
        <taxon>Clostridia</taxon>
        <taxon>Eubacteriales</taxon>
        <taxon>Oscillospiraceae</taxon>
        <taxon>Acetivibrio</taxon>
    </lineage>
</organism>
<feature type="signal peptide" evidence="1">
    <location>
        <begin position="1"/>
        <end position="21"/>
    </location>
</feature>
<dbReference type="STRING" id="720554.Clocl_3337"/>
<dbReference type="PROSITE" id="PS51257">
    <property type="entry name" value="PROKAR_LIPOPROTEIN"/>
    <property type="match status" value="1"/>
</dbReference>